<evidence type="ECO:0000313" key="1">
    <source>
        <dbReference type="EMBL" id="GMA25838.1"/>
    </source>
</evidence>
<protein>
    <recommendedName>
        <fullName evidence="3">Adenine methyltransferase</fullName>
    </recommendedName>
</protein>
<gene>
    <name evidence="1" type="ORF">GCM10025864_35970</name>
</gene>
<dbReference type="InterPro" id="IPR008593">
    <property type="entry name" value="Dam_MeTrfase"/>
</dbReference>
<dbReference type="Proteomes" id="UP001157091">
    <property type="component" value="Unassembled WGS sequence"/>
</dbReference>
<organism evidence="1 2">
    <name type="scientific">Luteimicrobium album</name>
    <dbReference type="NCBI Taxonomy" id="1054550"/>
    <lineage>
        <taxon>Bacteria</taxon>
        <taxon>Bacillati</taxon>
        <taxon>Actinomycetota</taxon>
        <taxon>Actinomycetes</taxon>
        <taxon>Micrococcales</taxon>
        <taxon>Luteimicrobium</taxon>
    </lineage>
</organism>
<sequence length="104" mass="10829">MNPPYGLETGAWMRKIAEHGDGIALVFARPDTKWFQEHGATADVTCFVSGRIKFFRGNTNDRAGTPGAGSMLLAWGPKASAALLSAGLGACFARVHAGSLPPAG</sequence>
<evidence type="ECO:0000313" key="2">
    <source>
        <dbReference type="Proteomes" id="UP001157091"/>
    </source>
</evidence>
<dbReference type="Pfam" id="PF05869">
    <property type="entry name" value="Dam"/>
    <property type="match status" value="1"/>
</dbReference>
<evidence type="ECO:0008006" key="3">
    <source>
        <dbReference type="Google" id="ProtNLM"/>
    </source>
</evidence>
<comment type="caution">
    <text evidence="1">The sequence shown here is derived from an EMBL/GenBank/DDBJ whole genome shotgun (WGS) entry which is preliminary data.</text>
</comment>
<accession>A0ABQ6I7B4</accession>
<dbReference type="EMBL" id="BSUK01000001">
    <property type="protein sequence ID" value="GMA25838.1"/>
    <property type="molecule type" value="Genomic_DNA"/>
</dbReference>
<name>A0ABQ6I7B4_9MICO</name>
<proteinExistence type="predicted"/>
<keyword evidence="2" id="KW-1185">Reference proteome</keyword>
<reference evidence="2" key="1">
    <citation type="journal article" date="2019" name="Int. J. Syst. Evol. Microbiol.">
        <title>The Global Catalogue of Microorganisms (GCM) 10K type strain sequencing project: providing services to taxonomists for standard genome sequencing and annotation.</title>
        <authorList>
            <consortium name="The Broad Institute Genomics Platform"/>
            <consortium name="The Broad Institute Genome Sequencing Center for Infectious Disease"/>
            <person name="Wu L."/>
            <person name="Ma J."/>
        </authorList>
    </citation>
    <scope>NUCLEOTIDE SEQUENCE [LARGE SCALE GENOMIC DNA]</scope>
    <source>
        <strain evidence="2">NBRC 106348</strain>
    </source>
</reference>